<organism evidence="1 3">
    <name type="scientific">Didymodactylos carnosus</name>
    <dbReference type="NCBI Taxonomy" id="1234261"/>
    <lineage>
        <taxon>Eukaryota</taxon>
        <taxon>Metazoa</taxon>
        <taxon>Spiralia</taxon>
        <taxon>Gnathifera</taxon>
        <taxon>Rotifera</taxon>
        <taxon>Eurotatoria</taxon>
        <taxon>Bdelloidea</taxon>
        <taxon>Philodinida</taxon>
        <taxon>Philodinidae</taxon>
        <taxon>Didymodactylos</taxon>
    </lineage>
</organism>
<evidence type="ECO:0000313" key="2">
    <source>
        <dbReference type="EMBL" id="CAF4542230.1"/>
    </source>
</evidence>
<sequence length="46" mass="5829">MLFRQLQSIYERLQQALKLPEHSRYKAFQIQILYRTIYKVEWLTRK</sequence>
<comment type="caution">
    <text evidence="1">The sequence shown here is derived from an EMBL/GenBank/DDBJ whole genome shotgun (WGS) entry which is preliminary data.</text>
</comment>
<gene>
    <name evidence="1" type="ORF">GPM918_LOCUS44671</name>
    <name evidence="2" type="ORF">SRO942_LOCUS46643</name>
</gene>
<dbReference type="EMBL" id="CAJNOQ010045526">
    <property type="protein sequence ID" value="CAF1636312.1"/>
    <property type="molecule type" value="Genomic_DNA"/>
</dbReference>
<dbReference type="Proteomes" id="UP000663829">
    <property type="component" value="Unassembled WGS sequence"/>
</dbReference>
<feature type="non-terminal residue" evidence="1">
    <location>
        <position position="46"/>
    </location>
</feature>
<keyword evidence="3" id="KW-1185">Reference proteome</keyword>
<protein>
    <submittedName>
        <fullName evidence="1">Uncharacterized protein</fullName>
    </submittedName>
</protein>
<evidence type="ECO:0000313" key="3">
    <source>
        <dbReference type="Proteomes" id="UP000663829"/>
    </source>
</evidence>
<reference evidence="1" key="1">
    <citation type="submission" date="2021-02" db="EMBL/GenBank/DDBJ databases">
        <authorList>
            <person name="Nowell W R."/>
        </authorList>
    </citation>
    <scope>NUCLEOTIDE SEQUENCE</scope>
</reference>
<proteinExistence type="predicted"/>
<dbReference type="Proteomes" id="UP000681722">
    <property type="component" value="Unassembled WGS sequence"/>
</dbReference>
<accession>A0A816DLN5</accession>
<name>A0A816DLN5_9BILA</name>
<dbReference type="AlphaFoldDB" id="A0A816DLN5"/>
<dbReference type="EMBL" id="CAJOBC010113887">
    <property type="protein sequence ID" value="CAF4542230.1"/>
    <property type="molecule type" value="Genomic_DNA"/>
</dbReference>
<evidence type="ECO:0000313" key="1">
    <source>
        <dbReference type="EMBL" id="CAF1636312.1"/>
    </source>
</evidence>